<dbReference type="Pfam" id="PF03737">
    <property type="entry name" value="RraA-like"/>
    <property type="match status" value="1"/>
</dbReference>
<dbReference type="PANTHER" id="PTHR33254:SF4">
    <property type="entry name" value="4-HYDROXY-4-METHYL-2-OXOGLUTARATE ALDOLASE 3-RELATED"/>
    <property type="match status" value="1"/>
</dbReference>
<reference evidence="1 2" key="1">
    <citation type="journal article" date="2019" name="Int. J. Syst. Evol. Microbiol.">
        <title>The Global Catalogue of Microorganisms (GCM) 10K type strain sequencing project: providing services to taxonomists for standard genome sequencing and annotation.</title>
        <authorList>
            <consortium name="The Broad Institute Genomics Platform"/>
            <consortium name="The Broad Institute Genome Sequencing Center for Infectious Disease"/>
            <person name="Wu L."/>
            <person name="Ma J."/>
        </authorList>
    </citation>
    <scope>NUCLEOTIDE SEQUENCE [LARGE SCALE GENOMIC DNA]</scope>
    <source>
        <strain evidence="1 2">SKJ47</strain>
    </source>
</reference>
<evidence type="ECO:0000313" key="2">
    <source>
        <dbReference type="Proteomes" id="UP001596296"/>
    </source>
</evidence>
<dbReference type="SUPFAM" id="SSF89562">
    <property type="entry name" value="RraA-like"/>
    <property type="match status" value="1"/>
</dbReference>
<dbReference type="Gene3D" id="3.50.30.40">
    <property type="entry name" value="Ribonuclease E inhibitor RraA/RraA-like"/>
    <property type="match status" value="1"/>
</dbReference>
<gene>
    <name evidence="1" type="ORF">ACFQE9_05915</name>
</gene>
<name>A0ABD5UZ02_9EURY</name>
<comment type="caution">
    <text evidence="1">The sequence shown here is derived from an EMBL/GenBank/DDBJ whole genome shotgun (WGS) entry which is preliminary data.</text>
</comment>
<dbReference type="InterPro" id="IPR036704">
    <property type="entry name" value="RraA/RraA-like_sf"/>
</dbReference>
<dbReference type="RefSeq" id="WP_379741780.1">
    <property type="nucleotide sequence ID" value="NZ_JBHSVN010000001.1"/>
</dbReference>
<organism evidence="1 2">
    <name type="scientific">Halopenitus salinus</name>
    <dbReference type="NCBI Taxonomy" id="1198295"/>
    <lineage>
        <taxon>Archaea</taxon>
        <taxon>Methanobacteriati</taxon>
        <taxon>Methanobacteriota</taxon>
        <taxon>Stenosarchaea group</taxon>
        <taxon>Halobacteria</taxon>
        <taxon>Halobacteriales</taxon>
        <taxon>Haloferacaceae</taxon>
        <taxon>Halopenitus</taxon>
    </lineage>
</organism>
<accession>A0ABD5UZ02</accession>
<protein>
    <submittedName>
        <fullName evidence="1">RraA family protein</fullName>
    </submittedName>
</protein>
<dbReference type="PANTHER" id="PTHR33254">
    <property type="entry name" value="4-HYDROXY-4-METHYL-2-OXOGLUTARATE ALDOLASE 3-RELATED"/>
    <property type="match status" value="1"/>
</dbReference>
<dbReference type="CDD" id="cd16841">
    <property type="entry name" value="RraA_family"/>
    <property type="match status" value="1"/>
</dbReference>
<keyword evidence="2" id="KW-1185">Reference proteome</keyword>
<dbReference type="EMBL" id="JBHSXL010000004">
    <property type="protein sequence ID" value="MFC6892151.1"/>
    <property type="molecule type" value="Genomic_DNA"/>
</dbReference>
<dbReference type="InterPro" id="IPR005493">
    <property type="entry name" value="RraA/RraA-like"/>
</dbReference>
<sequence length="212" mass="22059">MTTDVDPVDETVLEGFRDLSSAVVADTKREDVAVLEGSIRAIHRDCSLVGTAKTTRVDPEAIWPPVESVVDADPGEVLVVDAGGAVREAVWGELLSTYAKESGVVGMITDGAVRDIADIRELEFPVFAPARTPRGPSGDGEVEADVPVAVGGTLVSPGDVVIGDETGVTVVDPENADAVLEEAQAIEETEGAVREHVENGVSLADAMNRAGM</sequence>
<proteinExistence type="predicted"/>
<dbReference type="Proteomes" id="UP001596296">
    <property type="component" value="Unassembled WGS sequence"/>
</dbReference>
<evidence type="ECO:0000313" key="1">
    <source>
        <dbReference type="EMBL" id="MFC6892151.1"/>
    </source>
</evidence>
<dbReference type="AlphaFoldDB" id="A0ABD5UZ02"/>